<protein>
    <recommendedName>
        <fullName evidence="2">Aldehyde oxidase/xanthine dehydrogenase first molybdopterin binding domain-containing protein</fullName>
    </recommendedName>
</protein>
<sequence length="247" mass="27313">KGFASSDKVIEAGFYTQYTSHCALEPHAAVSYLDGKGRLVIISTTQVPYHARRITARLTRIAVSKIRVIKPRIGGGFGGKQEVILEPYVALVTWRTKHPAKAVLSRNEVFTFTRTRHPFRIKIKAGYNRDGAINSLYYQALQNTGAYGTHSLTVLSNSGSKVLPMLNKIPNLKFDGKSVYTNLPIGGAYRGYGASQGYFGYGQIVDMIAADTHIDPVDFYKRYAIKRGETSPIFKALGEGREGVEMK</sequence>
<dbReference type="GO" id="GO:0005506">
    <property type="term" value="F:iron ion binding"/>
    <property type="evidence" value="ECO:0007669"/>
    <property type="project" value="InterPro"/>
</dbReference>
<dbReference type="InterPro" id="IPR008274">
    <property type="entry name" value="AldOxase/xan_DH_MoCoBD1"/>
</dbReference>
<evidence type="ECO:0000313" key="3">
    <source>
        <dbReference type="EMBL" id="GAH80083.1"/>
    </source>
</evidence>
<dbReference type="Pfam" id="PF02738">
    <property type="entry name" value="MoCoBD_1"/>
    <property type="match status" value="1"/>
</dbReference>
<dbReference type="AlphaFoldDB" id="X1KDF1"/>
<reference evidence="3" key="1">
    <citation type="journal article" date="2014" name="Front. Microbiol.">
        <title>High frequency of phylogenetically diverse reductive dehalogenase-homologous genes in deep subseafloor sedimentary metagenomes.</title>
        <authorList>
            <person name="Kawai M."/>
            <person name="Futagami T."/>
            <person name="Toyoda A."/>
            <person name="Takaki Y."/>
            <person name="Nishi S."/>
            <person name="Hori S."/>
            <person name="Arai W."/>
            <person name="Tsubouchi T."/>
            <person name="Morono Y."/>
            <person name="Uchiyama I."/>
            <person name="Ito T."/>
            <person name="Fujiyama A."/>
            <person name="Inagaki F."/>
            <person name="Takami H."/>
        </authorList>
    </citation>
    <scope>NUCLEOTIDE SEQUENCE</scope>
    <source>
        <strain evidence="3">Expedition CK06-06</strain>
    </source>
</reference>
<dbReference type="InterPro" id="IPR016208">
    <property type="entry name" value="Ald_Oxase/xanthine_DH-like"/>
</dbReference>
<evidence type="ECO:0000259" key="2">
    <source>
        <dbReference type="Pfam" id="PF02738"/>
    </source>
</evidence>
<organism evidence="3">
    <name type="scientific">marine sediment metagenome</name>
    <dbReference type="NCBI Taxonomy" id="412755"/>
    <lineage>
        <taxon>unclassified sequences</taxon>
        <taxon>metagenomes</taxon>
        <taxon>ecological metagenomes</taxon>
    </lineage>
</organism>
<dbReference type="GO" id="GO:0016491">
    <property type="term" value="F:oxidoreductase activity"/>
    <property type="evidence" value="ECO:0007669"/>
    <property type="project" value="InterPro"/>
</dbReference>
<gene>
    <name evidence="3" type="ORF">S03H2_59157</name>
</gene>
<evidence type="ECO:0000256" key="1">
    <source>
        <dbReference type="ARBA" id="ARBA00022505"/>
    </source>
</evidence>
<feature type="non-terminal residue" evidence="3">
    <location>
        <position position="247"/>
    </location>
</feature>
<comment type="caution">
    <text evidence="3">The sequence shown here is derived from an EMBL/GenBank/DDBJ whole genome shotgun (WGS) entry which is preliminary data.</text>
</comment>
<accession>X1KDF1</accession>
<proteinExistence type="predicted"/>
<keyword evidence="1" id="KW-0500">Molybdenum</keyword>
<dbReference type="EMBL" id="BARU01038026">
    <property type="protein sequence ID" value="GAH80083.1"/>
    <property type="molecule type" value="Genomic_DNA"/>
</dbReference>
<dbReference type="InterPro" id="IPR037165">
    <property type="entry name" value="AldOxase/xan_DH_Mopterin-bd_sf"/>
</dbReference>
<dbReference type="Gene3D" id="3.30.365.10">
    <property type="entry name" value="Aldehyde oxidase/xanthine dehydrogenase, molybdopterin binding domain"/>
    <property type="match status" value="2"/>
</dbReference>
<dbReference type="PANTHER" id="PTHR11908:SF132">
    <property type="entry name" value="ALDEHYDE OXIDASE 1-RELATED"/>
    <property type="match status" value="1"/>
</dbReference>
<dbReference type="PANTHER" id="PTHR11908">
    <property type="entry name" value="XANTHINE DEHYDROGENASE"/>
    <property type="match status" value="1"/>
</dbReference>
<feature type="domain" description="Aldehyde oxidase/xanthine dehydrogenase first molybdopterin binding" evidence="2">
    <location>
        <begin position="1"/>
        <end position="222"/>
    </location>
</feature>
<name>X1KDF1_9ZZZZ</name>
<dbReference type="SUPFAM" id="SSF56003">
    <property type="entry name" value="Molybdenum cofactor-binding domain"/>
    <property type="match status" value="1"/>
</dbReference>
<feature type="non-terminal residue" evidence="3">
    <location>
        <position position="1"/>
    </location>
</feature>